<dbReference type="GO" id="GO:0030288">
    <property type="term" value="C:outer membrane-bounded periplasmic space"/>
    <property type="evidence" value="ECO:0007669"/>
    <property type="project" value="TreeGrafter"/>
</dbReference>
<evidence type="ECO:0000256" key="4">
    <source>
        <dbReference type="ARBA" id="ARBA00022729"/>
    </source>
</evidence>
<dbReference type="SUPFAM" id="SSF53807">
    <property type="entry name" value="Helical backbone' metal receptor"/>
    <property type="match status" value="1"/>
</dbReference>
<keyword evidence="8" id="KW-1185">Reference proteome</keyword>
<dbReference type="CDD" id="cd01146">
    <property type="entry name" value="FhuD"/>
    <property type="match status" value="1"/>
</dbReference>
<dbReference type="GO" id="GO:1901678">
    <property type="term" value="P:iron coordination entity transport"/>
    <property type="evidence" value="ECO:0007669"/>
    <property type="project" value="UniProtKB-ARBA"/>
</dbReference>
<dbReference type="PANTHER" id="PTHR30532:SF24">
    <property type="entry name" value="FERRIC ENTEROBACTIN-BINDING PERIPLASMIC PROTEIN FEPB"/>
    <property type="match status" value="1"/>
</dbReference>
<evidence type="ECO:0000256" key="2">
    <source>
        <dbReference type="ARBA" id="ARBA00008814"/>
    </source>
</evidence>
<dbReference type="Pfam" id="PF01497">
    <property type="entry name" value="Peripla_BP_2"/>
    <property type="match status" value="1"/>
</dbReference>
<evidence type="ECO:0000313" key="7">
    <source>
        <dbReference type="EMBL" id="OKH24989.1"/>
    </source>
</evidence>
<protein>
    <recommendedName>
        <fullName evidence="6">Fe/B12 periplasmic-binding domain-containing protein</fullName>
    </recommendedName>
</protein>
<dbReference type="PROSITE" id="PS51257">
    <property type="entry name" value="PROKAR_LIPOPROTEIN"/>
    <property type="match status" value="1"/>
</dbReference>
<dbReference type="RefSeq" id="WP_073550151.1">
    <property type="nucleotide sequence ID" value="NZ_CAWMVK010000003.1"/>
</dbReference>
<dbReference type="STRING" id="247279.NIES1031_14135"/>
<dbReference type="Proteomes" id="UP000185984">
    <property type="component" value="Unassembled WGS sequence"/>
</dbReference>
<feature type="signal peptide" evidence="5">
    <location>
        <begin position="1"/>
        <end position="21"/>
    </location>
</feature>
<proteinExistence type="inferred from homology"/>
<dbReference type="Gene3D" id="3.40.50.1980">
    <property type="entry name" value="Nitrogenase molybdenum iron protein domain"/>
    <property type="match status" value="2"/>
</dbReference>
<feature type="chain" id="PRO_5013160360" description="Fe/B12 periplasmic-binding domain-containing protein" evidence="5">
    <location>
        <begin position="22"/>
        <end position="350"/>
    </location>
</feature>
<comment type="similarity">
    <text evidence="2">Belongs to the bacterial solute-binding protein 8 family.</text>
</comment>
<evidence type="ECO:0000256" key="1">
    <source>
        <dbReference type="ARBA" id="ARBA00004196"/>
    </source>
</evidence>
<sequence>MRHILKLLLLGCALCATSACHQTPSNQGNVSASNCQTVQHEVGETQVCDRPQRIVALNPKMLDILLSLDVQPVGYAEVFPIHRGEFDRPSQQIPYLGNRITQPIANLGASSEPSLEAIARLKPDLILGDSGQNKDEYAQLSQIAPTLLFEYVGHDKWQEPLSAIAQVLGRERQAQAVIETHRQQVEATRQAIAPIVKAYPEVLMLASEQLTQSLELVTSADFCGGLLEDVGFQLVSRSNEQPTSIVQSISVEVLPQLDANLIFIQGHDVTSFSQMGSVKNLENNQLQKIQRSWRSNTIAQSLSASQANRVYFIPTYICRAIPSPTGAQLALKQLQAQLVSLSMLVNRSPT</sequence>
<keyword evidence="3" id="KW-0813">Transport</keyword>
<dbReference type="PROSITE" id="PS50983">
    <property type="entry name" value="FE_B12_PBP"/>
    <property type="match status" value="1"/>
</dbReference>
<name>A0A1U7HN45_9CHRO</name>
<dbReference type="InterPro" id="IPR051313">
    <property type="entry name" value="Bact_iron-sidero_bind"/>
</dbReference>
<dbReference type="AlphaFoldDB" id="A0A1U7HN45"/>
<evidence type="ECO:0000256" key="5">
    <source>
        <dbReference type="SAM" id="SignalP"/>
    </source>
</evidence>
<comment type="caution">
    <text evidence="7">The sequence shown here is derived from an EMBL/GenBank/DDBJ whole genome shotgun (WGS) entry which is preliminary data.</text>
</comment>
<dbReference type="PANTHER" id="PTHR30532">
    <property type="entry name" value="IRON III DICITRATE-BINDING PERIPLASMIC PROTEIN"/>
    <property type="match status" value="1"/>
</dbReference>
<keyword evidence="4 5" id="KW-0732">Signal</keyword>
<evidence type="ECO:0000256" key="3">
    <source>
        <dbReference type="ARBA" id="ARBA00022448"/>
    </source>
</evidence>
<evidence type="ECO:0000259" key="6">
    <source>
        <dbReference type="PROSITE" id="PS50983"/>
    </source>
</evidence>
<organism evidence="7 8">
    <name type="scientific">Chroogloeocystis siderophila 5.2 s.c.1</name>
    <dbReference type="NCBI Taxonomy" id="247279"/>
    <lineage>
        <taxon>Bacteria</taxon>
        <taxon>Bacillati</taxon>
        <taxon>Cyanobacteriota</taxon>
        <taxon>Cyanophyceae</taxon>
        <taxon>Oscillatoriophycideae</taxon>
        <taxon>Chroococcales</taxon>
        <taxon>Chroococcaceae</taxon>
        <taxon>Chroogloeocystis</taxon>
    </lineage>
</organism>
<dbReference type="EMBL" id="MRCC01000011">
    <property type="protein sequence ID" value="OKH24989.1"/>
    <property type="molecule type" value="Genomic_DNA"/>
</dbReference>
<reference evidence="7 8" key="1">
    <citation type="submission" date="2016-11" db="EMBL/GenBank/DDBJ databases">
        <title>Draft Genome Sequences of Nine Cyanobacterial Strains from Diverse Habitats.</title>
        <authorList>
            <person name="Zhu T."/>
            <person name="Hou S."/>
            <person name="Lu X."/>
            <person name="Hess W.R."/>
        </authorList>
    </citation>
    <scope>NUCLEOTIDE SEQUENCE [LARGE SCALE GENOMIC DNA]</scope>
    <source>
        <strain evidence="7 8">5.2 s.c.1</strain>
    </source>
</reference>
<comment type="subcellular location">
    <subcellularLocation>
        <location evidence="1">Cell envelope</location>
    </subcellularLocation>
</comment>
<feature type="domain" description="Fe/B12 periplasmic-binding" evidence="6">
    <location>
        <begin position="53"/>
        <end position="342"/>
    </location>
</feature>
<gene>
    <name evidence="7" type="ORF">NIES1031_14135</name>
</gene>
<accession>A0A1U7HN45</accession>
<dbReference type="InterPro" id="IPR002491">
    <property type="entry name" value="ABC_transptr_periplasmic_BD"/>
</dbReference>
<evidence type="ECO:0000313" key="8">
    <source>
        <dbReference type="Proteomes" id="UP000185984"/>
    </source>
</evidence>